<dbReference type="SUPFAM" id="SSF51695">
    <property type="entry name" value="PLC-like phosphodiesterases"/>
    <property type="match status" value="1"/>
</dbReference>
<keyword evidence="1" id="KW-0732">Signal</keyword>
<dbReference type="InterPro" id="IPR030395">
    <property type="entry name" value="GP_PDE_dom"/>
</dbReference>
<dbReference type="Gene3D" id="3.20.20.190">
    <property type="entry name" value="Phosphatidylinositol (PI) phosphodiesterase"/>
    <property type="match status" value="1"/>
</dbReference>
<evidence type="ECO:0000313" key="3">
    <source>
        <dbReference type="EMBL" id="MBD1260973.1"/>
    </source>
</evidence>
<dbReference type="GO" id="GO:0008081">
    <property type="term" value="F:phosphoric diester hydrolase activity"/>
    <property type="evidence" value="ECO:0007669"/>
    <property type="project" value="InterPro"/>
</dbReference>
<organism evidence="4 5">
    <name type="scientific">Maribacter polysiphoniae</name>
    <dbReference type="NCBI Taxonomy" id="429344"/>
    <lineage>
        <taxon>Bacteria</taxon>
        <taxon>Pseudomonadati</taxon>
        <taxon>Bacteroidota</taxon>
        <taxon>Flavobacteriia</taxon>
        <taxon>Flavobacteriales</taxon>
        <taxon>Flavobacteriaceae</taxon>
        <taxon>Maribacter</taxon>
    </lineage>
</organism>
<name>A0A316E1D4_9FLAO</name>
<gene>
    <name evidence="3" type="ORF">HZY62_10275</name>
    <name evidence="4" type="ORF">LX92_02353</name>
</gene>
<feature type="signal peptide" evidence="1">
    <location>
        <begin position="1"/>
        <end position="23"/>
    </location>
</feature>
<dbReference type="Pfam" id="PF03009">
    <property type="entry name" value="GDPD"/>
    <property type="match status" value="1"/>
</dbReference>
<dbReference type="PROSITE" id="PS51704">
    <property type="entry name" value="GP_PDE"/>
    <property type="match status" value="1"/>
</dbReference>
<dbReference type="GO" id="GO:0006629">
    <property type="term" value="P:lipid metabolic process"/>
    <property type="evidence" value="ECO:0007669"/>
    <property type="project" value="InterPro"/>
</dbReference>
<dbReference type="EMBL" id="JACWLN010000004">
    <property type="protein sequence ID" value="MBD1260973.1"/>
    <property type="molecule type" value="Genomic_DNA"/>
</dbReference>
<feature type="chain" id="PRO_5016348685" evidence="1">
    <location>
        <begin position="24"/>
        <end position="291"/>
    </location>
</feature>
<accession>A0A316E1D4</accession>
<keyword evidence="6" id="KW-1185">Reference proteome</keyword>
<protein>
    <submittedName>
        <fullName evidence="3">Glycerophosphodiester phosphodiesterase</fullName>
    </submittedName>
    <submittedName>
        <fullName evidence="4">Glycerophosphoryl diester phosphodiesterase</fullName>
    </submittedName>
</protein>
<evidence type="ECO:0000256" key="1">
    <source>
        <dbReference type="SAM" id="SignalP"/>
    </source>
</evidence>
<dbReference type="AlphaFoldDB" id="A0A316E1D4"/>
<evidence type="ECO:0000313" key="6">
    <source>
        <dbReference type="Proteomes" id="UP000651837"/>
    </source>
</evidence>
<evidence type="ECO:0000313" key="4">
    <source>
        <dbReference type="EMBL" id="PWK23786.1"/>
    </source>
</evidence>
<dbReference type="OrthoDB" id="384721at2"/>
<proteinExistence type="predicted"/>
<dbReference type="PANTHER" id="PTHR46211:SF1">
    <property type="entry name" value="GLYCEROPHOSPHODIESTER PHOSPHODIESTERASE, CYTOPLASMIC"/>
    <property type="match status" value="1"/>
</dbReference>
<dbReference type="RefSeq" id="WP_109650715.1">
    <property type="nucleotide sequence ID" value="NZ_JACWLN010000004.1"/>
</dbReference>
<evidence type="ECO:0000313" key="5">
    <source>
        <dbReference type="Proteomes" id="UP000245667"/>
    </source>
</evidence>
<comment type="caution">
    <text evidence="4">The sequence shown here is derived from an EMBL/GenBank/DDBJ whole genome shotgun (WGS) entry which is preliminary data.</text>
</comment>
<sequence length="291" mass="32934">MTNHYKYLILMMMAVLGSSPLFAQKGTNRTEPPKLPSKGICAHRGAVEKHPENTIAAFKEAIRLGAQMIEFDVRLSKDKQLVIMHDTLVDRTTNGSGYLHEMTLRELKKLDAGSWKSIQFKGEKIPTLQEVLEIMPDSIWLNIHLKGGKKLGRKTAKLIVAEKRLHQAILACEKDAAKKVRKVNAAIKMCNMERSSSRQKYIDETLAERFAFIQLKKSRENDSLAIDIARLKKNGVHINYVQAETPNHMLQLLDQGIDFVLTDHLTLLLDAFSNNNQSYSSQNKNSTLNPQ</sequence>
<feature type="domain" description="GP-PDE" evidence="2">
    <location>
        <begin position="38"/>
        <end position="272"/>
    </location>
</feature>
<dbReference type="EMBL" id="QGGQ01000004">
    <property type="protein sequence ID" value="PWK23786.1"/>
    <property type="molecule type" value="Genomic_DNA"/>
</dbReference>
<reference evidence="4 5" key="1">
    <citation type="submission" date="2018-05" db="EMBL/GenBank/DDBJ databases">
        <title>Genomic Encyclopedia of Archaeal and Bacterial Type Strains, Phase II (KMG-II): from individual species to whole genera.</title>
        <authorList>
            <person name="Goeker M."/>
        </authorList>
    </citation>
    <scope>NUCLEOTIDE SEQUENCE [LARGE SCALE GENOMIC DNA]</scope>
    <source>
        <strain evidence="4 5">DSM 23514</strain>
    </source>
</reference>
<dbReference type="Proteomes" id="UP000651837">
    <property type="component" value="Unassembled WGS sequence"/>
</dbReference>
<dbReference type="PANTHER" id="PTHR46211">
    <property type="entry name" value="GLYCEROPHOSPHORYL DIESTER PHOSPHODIESTERASE"/>
    <property type="match status" value="1"/>
</dbReference>
<evidence type="ECO:0000259" key="2">
    <source>
        <dbReference type="PROSITE" id="PS51704"/>
    </source>
</evidence>
<dbReference type="InterPro" id="IPR017946">
    <property type="entry name" value="PLC-like_Pdiesterase_TIM-brl"/>
</dbReference>
<dbReference type="Proteomes" id="UP000245667">
    <property type="component" value="Unassembled WGS sequence"/>
</dbReference>
<reference evidence="3 6" key="2">
    <citation type="submission" date="2020-07" db="EMBL/GenBank/DDBJ databases">
        <title>The draft genome sequence of Maribacter polysiphoniae KCTC 22021.</title>
        <authorList>
            <person name="Mu L."/>
        </authorList>
    </citation>
    <scope>NUCLEOTIDE SEQUENCE [LARGE SCALE GENOMIC DNA]</scope>
    <source>
        <strain evidence="3 6">KCTC 22021</strain>
    </source>
</reference>